<keyword evidence="5" id="KW-1185">Reference proteome</keyword>
<dbReference type="PROSITE" id="PS51233">
    <property type="entry name" value="VWFD"/>
    <property type="match status" value="1"/>
</dbReference>
<organism evidence="4 5">
    <name type="scientific">Paralvinella palmiformis</name>
    <dbReference type="NCBI Taxonomy" id="53620"/>
    <lineage>
        <taxon>Eukaryota</taxon>
        <taxon>Metazoa</taxon>
        <taxon>Spiralia</taxon>
        <taxon>Lophotrochozoa</taxon>
        <taxon>Annelida</taxon>
        <taxon>Polychaeta</taxon>
        <taxon>Sedentaria</taxon>
        <taxon>Canalipalpata</taxon>
        <taxon>Terebellida</taxon>
        <taxon>Terebelliformia</taxon>
        <taxon>Alvinellidae</taxon>
        <taxon>Paralvinella</taxon>
    </lineage>
</organism>
<dbReference type="InterPro" id="IPR001846">
    <property type="entry name" value="VWF_type-D"/>
</dbReference>
<dbReference type="Proteomes" id="UP001208570">
    <property type="component" value="Unassembled WGS sequence"/>
</dbReference>
<evidence type="ECO:0000256" key="2">
    <source>
        <dbReference type="ARBA" id="ARBA00023180"/>
    </source>
</evidence>
<dbReference type="Pfam" id="PF00094">
    <property type="entry name" value="VWD"/>
    <property type="match status" value="1"/>
</dbReference>
<protein>
    <recommendedName>
        <fullName evidence="3">VWFD domain-containing protein</fullName>
    </recommendedName>
</protein>
<name>A0AAD9N7Q4_9ANNE</name>
<dbReference type="PANTHER" id="PTHR11339">
    <property type="entry name" value="EXTRACELLULAR MATRIX GLYCOPROTEIN RELATED"/>
    <property type="match status" value="1"/>
</dbReference>
<feature type="non-terminal residue" evidence="4">
    <location>
        <position position="1"/>
    </location>
</feature>
<dbReference type="EMBL" id="JAODUP010000143">
    <property type="protein sequence ID" value="KAK2159940.1"/>
    <property type="molecule type" value="Genomic_DNA"/>
</dbReference>
<feature type="domain" description="VWFD" evidence="3">
    <location>
        <begin position="10"/>
        <end position="173"/>
    </location>
</feature>
<evidence type="ECO:0000256" key="1">
    <source>
        <dbReference type="ARBA" id="ARBA00023157"/>
    </source>
</evidence>
<gene>
    <name evidence="4" type="ORF">LSH36_143g05054</name>
</gene>
<dbReference type="AlphaFoldDB" id="A0AAD9N7Q4"/>
<evidence type="ECO:0000313" key="5">
    <source>
        <dbReference type="Proteomes" id="UP001208570"/>
    </source>
</evidence>
<accession>A0AAD9N7Q4</accession>
<comment type="caution">
    <text evidence="4">The sequence shown here is derived from an EMBL/GenBank/DDBJ whole genome shotgun (WGS) entry which is preliminary data.</text>
</comment>
<sequence length="173" mass="19911">VTNTDQASVHTCMSYGPNYYRTLDGLEFMFAGRCTYTAYQDTFRSVVVTMKDCERYQTCGKRLDIHLNNKDNVIATGSDIVVNDKKVGKLKVSSKHDYEANPCHLHRAVLIEMRGDEYYLEYGTMRIRWDALNMWMITMDEETRTAGSRNVRGLCGNFDGDPLSKLILFTARY</sequence>
<dbReference type="InterPro" id="IPR050780">
    <property type="entry name" value="Mucin_vWF_Thrombospondin_sf"/>
</dbReference>
<dbReference type="SMART" id="SM00216">
    <property type="entry name" value="VWD"/>
    <property type="match status" value="1"/>
</dbReference>
<proteinExistence type="predicted"/>
<keyword evidence="1" id="KW-1015">Disulfide bond</keyword>
<reference evidence="4" key="1">
    <citation type="journal article" date="2023" name="Mol. Biol. Evol.">
        <title>Third-Generation Sequencing Reveals the Adaptive Role of the Epigenome in Three Deep-Sea Polychaetes.</title>
        <authorList>
            <person name="Perez M."/>
            <person name="Aroh O."/>
            <person name="Sun Y."/>
            <person name="Lan Y."/>
            <person name="Juniper S.K."/>
            <person name="Young C.R."/>
            <person name="Angers B."/>
            <person name="Qian P.Y."/>
        </authorList>
    </citation>
    <scope>NUCLEOTIDE SEQUENCE</scope>
    <source>
        <strain evidence="4">P08H-3</strain>
    </source>
</reference>
<evidence type="ECO:0000259" key="3">
    <source>
        <dbReference type="PROSITE" id="PS51233"/>
    </source>
</evidence>
<evidence type="ECO:0000313" key="4">
    <source>
        <dbReference type="EMBL" id="KAK2159940.1"/>
    </source>
</evidence>
<keyword evidence="2" id="KW-0325">Glycoprotein</keyword>